<reference evidence="11" key="1">
    <citation type="submission" date="2016-10" db="EMBL/GenBank/DDBJ databases">
        <authorList>
            <person name="Varghese N."/>
            <person name="Submissions S."/>
        </authorList>
    </citation>
    <scope>NUCLEOTIDE SEQUENCE [LARGE SCALE GENOMIC DNA]</scope>
    <source>
        <strain evidence="11">DC30,IBRC 10041,KCTC 4046</strain>
    </source>
</reference>
<feature type="transmembrane region" description="Helical" evidence="8">
    <location>
        <begin position="341"/>
        <end position="363"/>
    </location>
</feature>
<feature type="transmembrane region" description="Helical" evidence="8">
    <location>
        <begin position="409"/>
        <end position="426"/>
    </location>
</feature>
<keyword evidence="11" id="KW-1185">Reference proteome</keyword>
<name>A0A1H3E9N2_9EURY</name>
<dbReference type="InterPro" id="IPR035906">
    <property type="entry name" value="MetI-like_sf"/>
</dbReference>
<dbReference type="InterPro" id="IPR000515">
    <property type="entry name" value="MetI-like"/>
</dbReference>
<dbReference type="OrthoDB" id="28023at2157"/>
<evidence type="ECO:0000256" key="4">
    <source>
        <dbReference type="ARBA" id="ARBA00022519"/>
    </source>
</evidence>
<evidence type="ECO:0000313" key="10">
    <source>
        <dbReference type="EMBL" id="SDX75365.1"/>
    </source>
</evidence>
<feature type="transmembrane region" description="Helical" evidence="8">
    <location>
        <begin position="206"/>
        <end position="228"/>
    </location>
</feature>
<keyword evidence="6 8" id="KW-1133">Transmembrane helix</keyword>
<feature type="transmembrane region" description="Helical" evidence="8">
    <location>
        <begin position="66"/>
        <end position="90"/>
    </location>
</feature>
<feature type="transmembrane region" description="Helical" evidence="8">
    <location>
        <begin position="102"/>
        <end position="127"/>
    </location>
</feature>
<dbReference type="AlphaFoldDB" id="A0A1H3E9N2"/>
<gene>
    <name evidence="10" type="ORF">SAMN05216564_101341</name>
</gene>
<feature type="transmembrane region" description="Helical" evidence="8">
    <location>
        <begin position="299"/>
        <end position="321"/>
    </location>
</feature>
<feature type="transmembrane region" description="Helical" evidence="8">
    <location>
        <begin position="21"/>
        <end position="44"/>
    </location>
</feature>
<evidence type="ECO:0000256" key="5">
    <source>
        <dbReference type="ARBA" id="ARBA00022692"/>
    </source>
</evidence>
<sequence length="543" mass="58587">MRDVRSTLVAVRSRFGSLETSRGLALLCAGIALAFVLPLSWLVIEAVTVDPERTRELLFRWRTAEILLNSLLLMGGVTALSILIGVPLAYLTTRTDLPFRRFFTVAVALPLVVPSYVGAFSFVSAFGPQGEFHDLLAPLGIERLPEIYGLHGAIVLITLYTYPYVYLTTRASLLSLDTTLIEAARTLDHTRWEAFRRVTLPHIRPATAAGALLAALYAISDFGTPAIMRVSVFTQQIYVEYNAFGQEYAAMLSLQLLAVVLVVLALEQRIRSNRSVEGGTGGRSGTPVSLGAWRWPATLLPVGVVTLALVVPVWILGLWLVRADAGRPSLAFEWSFALNSATVALAAAVVAVLAALPIAYFAARDTSPLAAVTERTTYVGFAVPGIVLALALVYFGAGYEALEIPYSPRIYQTIPLLVFAYVIRFTPQAVGTLRSGVLQVDPTIVEAARTLGETPGGAFRRVTLRLIAPSVTAGAALVFLTTMKELPVTLILRPTGFETIVIQIWRAQKAAYFQYAAVPALLLLAISGLSMVVLLSQGGQEGL</sequence>
<dbReference type="GO" id="GO:0055085">
    <property type="term" value="P:transmembrane transport"/>
    <property type="evidence" value="ECO:0007669"/>
    <property type="project" value="InterPro"/>
</dbReference>
<feature type="domain" description="ABC transmembrane type-1" evidence="9">
    <location>
        <begin position="337"/>
        <end position="534"/>
    </location>
</feature>
<keyword evidence="4" id="KW-0997">Cell inner membrane</keyword>
<evidence type="ECO:0000256" key="7">
    <source>
        <dbReference type="ARBA" id="ARBA00023136"/>
    </source>
</evidence>
<proteinExistence type="inferred from homology"/>
<comment type="subcellular location">
    <subcellularLocation>
        <location evidence="1">Cell inner membrane</location>
        <topology evidence="1">Multi-pass membrane protein</topology>
    </subcellularLocation>
    <subcellularLocation>
        <location evidence="8">Cell membrane</location>
        <topology evidence="8">Multi-pass membrane protein</topology>
    </subcellularLocation>
</comment>
<dbReference type="SUPFAM" id="SSF161098">
    <property type="entry name" value="MetI-like"/>
    <property type="match status" value="2"/>
</dbReference>
<keyword evidence="2 8" id="KW-0813">Transport</keyword>
<dbReference type="EMBL" id="FNPC01000001">
    <property type="protein sequence ID" value="SDX75365.1"/>
    <property type="molecule type" value="Genomic_DNA"/>
</dbReference>
<feature type="transmembrane region" description="Helical" evidence="8">
    <location>
        <begin position="512"/>
        <end position="535"/>
    </location>
</feature>
<feature type="transmembrane region" description="Helical" evidence="8">
    <location>
        <begin position="147"/>
        <end position="167"/>
    </location>
</feature>
<evidence type="ECO:0000256" key="1">
    <source>
        <dbReference type="ARBA" id="ARBA00004429"/>
    </source>
</evidence>
<keyword evidence="5 8" id="KW-0812">Transmembrane</keyword>
<dbReference type="PANTHER" id="PTHR43357">
    <property type="entry name" value="INNER MEMBRANE ABC TRANSPORTER PERMEASE PROTEIN YDCV"/>
    <property type="match status" value="1"/>
</dbReference>
<dbReference type="CDD" id="cd06261">
    <property type="entry name" value="TM_PBP2"/>
    <property type="match status" value="2"/>
</dbReference>
<feature type="transmembrane region" description="Helical" evidence="8">
    <location>
        <begin position="375"/>
        <end position="397"/>
    </location>
</feature>
<evidence type="ECO:0000256" key="3">
    <source>
        <dbReference type="ARBA" id="ARBA00022475"/>
    </source>
</evidence>
<dbReference type="Gene3D" id="1.10.3720.10">
    <property type="entry name" value="MetI-like"/>
    <property type="match status" value="2"/>
</dbReference>
<evidence type="ECO:0000313" key="11">
    <source>
        <dbReference type="Proteomes" id="UP000199079"/>
    </source>
</evidence>
<evidence type="ECO:0000256" key="8">
    <source>
        <dbReference type="RuleBase" id="RU363032"/>
    </source>
</evidence>
<evidence type="ECO:0000256" key="6">
    <source>
        <dbReference type="ARBA" id="ARBA00022989"/>
    </source>
</evidence>
<evidence type="ECO:0000259" key="9">
    <source>
        <dbReference type="PROSITE" id="PS50928"/>
    </source>
</evidence>
<dbReference type="PANTHER" id="PTHR43357:SF3">
    <property type="entry name" value="FE(3+)-TRANSPORT SYSTEM PERMEASE PROTEIN FBPB 2"/>
    <property type="match status" value="1"/>
</dbReference>
<organism evidence="10 11">
    <name type="scientific">Halopenitus persicus</name>
    <dbReference type="NCBI Taxonomy" id="1048396"/>
    <lineage>
        <taxon>Archaea</taxon>
        <taxon>Methanobacteriati</taxon>
        <taxon>Methanobacteriota</taxon>
        <taxon>Stenosarchaea group</taxon>
        <taxon>Halobacteria</taxon>
        <taxon>Halobacteriales</taxon>
        <taxon>Haloferacaceae</taxon>
        <taxon>Halopenitus</taxon>
    </lineage>
</organism>
<dbReference type="RefSeq" id="WP_092730443.1">
    <property type="nucleotide sequence ID" value="NZ_FNPC01000001.1"/>
</dbReference>
<feature type="transmembrane region" description="Helical" evidence="8">
    <location>
        <begin position="248"/>
        <end position="266"/>
    </location>
</feature>
<dbReference type="GO" id="GO:0005886">
    <property type="term" value="C:plasma membrane"/>
    <property type="evidence" value="ECO:0007669"/>
    <property type="project" value="UniProtKB-SubCell"/>
</dbReference>
<feature type="domain" description="ABC transmembrane type-1" evidence="9">
    <location>
        <begin position="67"/>
        <end position="265"/>
    </location>
</feature>
<evidence type="ECO:0000256" key="2">
    <source>
        <dbReference type="ARBA" id="ARBA00022448"/>
    </source>
</evidence>
<dbReference type="Proteomes" id="UP000199079">
    <property type="component" value="Unassembled WGS sequence"/>
</dbReference>
<dbReference type="PROSITE" id="PS50928">
    <property type="entry name" value="ABC_TM1"/>
    <property type="match status" value="2"/>
</dbReference>
<keyword evidence="3" id="KW-1003">Cell membrane</keyword>
<protein>
    <submittedName>
        <fullName evidence="10">Iron(III) transport system permease protein</fullName>
    </submittedName>
</protein>
<keyword evidence="7 8" id="KW-0472">Membrane</keyword>
<comment type="similarity">
    <text evidence="8">Belongs to the binding-protein-dependent transport system permease family.</text>
</comment>
<accession>A0A1H3E9N2</accession>
<dbReference type="Pfam" id="PF00528">
    <property type="entry name" value="BPD_transp_1"/>
    <property type="match status" value="2"/>
</dbReference>